<evidence type="ECO:0000259" key="2">
    <source>
        <dbReference type="Pfam" id="PF13579"/>
    </source>
</evidence>
<dbReference type="KEGG" id="drt:Dret_0384"/>
<dbReference type="CDD" id="cd03801">
    <property type="entry name" value="GT4_PimA-like"/>
    <property type="match status" value="1"/>
</dbReference>
<feature type="domain" description="Glycosyl transferase family 1" evidence="1">
    <location>
        <begin position="209"/>
        <end position="325"/>
    </location>
</feature>
<dbReference type="SUPFAM" id="SSF53756">
    <property type="entry name" value="UDP-Glycosyltransferase/glycogen phosphorylase"/>
    <property type="match status" value="1"/>
</dbReference>
<dbReference type="InterPro" id="IPR001296">
    <property type="entry name" value="Glyco_trans_1"/>
</dbReference>
<dbReference type="CAZy" id="GT4">
    <property type="family name" value="Glycosyltransferase Family 4"/>
</dbReference>
<dbReference type="InterPro" id="IPR050194">
    <property type="entry name" value="Glycosyltransferase_grp1"/>
</dbReference>
<dbReference type="Pfam" id="PF00534">
    <property type="entry name" value="Glycos_transf_1"/>
    <property type="match status" value="1"/>
</dbReference>
<evidence type="ECO:0000313" key="4">
    <source>
        <dbReference type="Proteomes" id="UP000001052"/>
    </source>
</evidence>
<dbReference type="Pfam" id="PF13579">
    <property type="entry name" value="Glyco_trans_4_4"/>
    <property type="match status" value="1"/>
</dbReference>
<accession>C8X060</accession>
<feature type="domain" description="Glycosyltransferase subfamily 4-like N-terminal" evidence="2">
    <location>
        <begin position="20"/>
        <end position="188"/>
    </location>
</feature>
<proteinExistence type="predicted"/>
<dbReference type="InterPro" id="IPR028098">
    <property type="entry name" value="Glyco_trans_4-like_N"/>
</dbReference>
<gene>
    <name evidence="3" type="ordered locus">Dret_0384</name>
</gene>
<dbReference type="OrthoDB" id="9790710at2"/>
<dbReference type="STRING" id="485915.Dret_0384"/>
<dbReference type="EMBL" id="CP001734">
    <property type="protein sequence ID" value="ACV67685.1"/>
    <property type="molecule type" value="Genomic_DNA"/>
</dbReference>
<protein>
    <submittedName>
        <fullName evidence="3">Glycosyl transferase group 1</fullName>
    </submittedName>
</protein>
<reference evidence="3 4" key="2">
    <citation type="journal article" date="2010" name="Stand. Genomic Sci.">
        <title>Complete genome sequence of Desulfohalobium retbaense type strain (HR(100)).</title>
        <authorList>
            <person name="Spring S."/>
            <person name="Nolan M."/>
            <person name="Lapidus A."/>
            <person name="Glavina Del Rio T."/>
            <person name="Copeland A."/>
            <person name="Tice H."/>
            <person name="Cheng J.F."/>
            <person name="Lucas S."/>
            <person name="Land M."/>
            <person name="Chen F."/>
            <person name="Bruce D."/>
            <person name="Goodwin L."/>
            <person name="Pitluck S."/>
            <person name="Ivanova N."/>
            <person name="Mavromatis K."/>
            <person name="Mikhailova N."/>
            <person name="Pati A."/>
            <person name="Chen A."/>
            <person name="Palaniappan K."/>
            <person name="Hauser L."/>
            <person name="Chang Y.J."/>
            <person name="Jeffries C.D."/>
            <person name="Munk C."/>
            <person name="Kiss H."/>
            <person name="Chain P."/>
            <person name="Han C."/>
            <person name="Brettin T."/>
            <person name="Detter J.C."/>
            <person name="Schuler E."/>
            <person name="Goker M."/>
            <person name="Rohde M."/>
            <person name="Bristow J."/>
            <person name="Eisen J.A."/>
            <person name="Markowitz V."/>
            <person name="Hugenholtz P."/>
            <person name="Kyrpides N.C."/>
            <person name="Klenk H.P."/>
        </authorList>
    </citation>
    <scope>NUCLEOTIDE SEQUENCE [LARGE SCALE GENOMIC DNA]</scope>
    <source>
        <strain evidence="3 4">DSM 5692</strain>
    </source>
</reference>
<organism evidence="3 4">
    <name type="scientific">Desulfohalobium retbaense (strain ATCC 49708 / DSM 5692 / JCM 16813 / HR100)</name>
    <dbReference type="NCBI Taxonomy" id="485915"/>
    <lineage>
        <taxon>Bacteria</taxon>
        <taxon>Pseudomonadati</taxon>
        <taxon>Thermodesulfobacteriota</taxon>
        <taxon>Desulfovibrionia</taxon>
        <taxon>Desulfovibrionales</taxon>
        <taxon>Desulfohalobiaceae</taxon>
        <taxon>Desulfohalobium</taxon>
    </lineage>
</organism>
<reference evidence="4" key="1">
    <citation type="submission" date="2009-09" db="EMBL/GenBank/DDBJ databases">
        <title>The complete chromosome of Desulfohalobium retbaense DSM 5692.</title>
        <authorList>
            <consortium name="US DOE Joint Genome Institute (JGI-PGF)"/>
            <person name="Lucas S."/>
            <person name="Copeland A."/>
            <person name="Lapidus A."/>
            <person name="Glavina del Rio T."/>
            <person name="Dalin E."/>
            <person name="Tice H."/>
            <person name="Bruce D."/>
            <person name="Goodwin L."/>
            <person name="Pitluck S."/>
            <person name="Kyrpides N."/>
            <person name="Mavromatis K."/>
            <person name="Ivanova N."/>
            <person name="Mikhailova N."/>
            <person name="Munk A.C."/>
            <person name="Brettin T."/>
            <person name="Detter J.C."/>
            <person name="Han C."/>
            <person name="Tapia R."/>
            <person name="Larimer F."/>
            <person name="Land M."/>
            <person name="Hauser L."/>
            <person name="Markowitz V."/>
            <person name="Cheng J.-F."/>
            <person name="Hugenholtz P."/>
            <person name="Woyke T."/>
            <person name="Wu D."/>
            <person name="Spring S."/>
            <person name="Klenk H.-P."/>
            <person name="Eisen J.A."/>
        </authorList>
    </citation>
    <scope>NUCLEOTIDE SEQUENCE [LARGE SCALE GENOMIC DNA]</scope>
    <source>
        <strain evidence="4">DSM 5692</strain>
    </source>
</reference>
<evidence type="ECO:0000313" key="3">
    <source>
        <dbReference type="EMBL" id="ACV67685.1"/>
    </source>
</evidence>
<evidence type="ECO:0000259" key="1">
    <source>
        <dbReference type="Pfam" id="PF00534"/>
    </source>
</evidence>
<name>C8X060_DESRD</name>
<dbReference type="PANTHER" id="PTHR45947">
    <property type="entry name" value="SULFOQUINOVOSYL TRANSFERASE SQD2"/>
    <property type="match status" value="1"/>
</dbReference>
<dbReference type="Gene3D" id="3.40.50.2000">
    <property type="entry name" value="Glycogen Phosphorylase B"/>
    <property type="match status" value="1"/>
</dbReference>
<dbReference type="Proteomes" id="UP000001052">
    <property type="component" value="Chromosome"/>
</dbReference>
<dbReference type="RefSeq" id="WP_015750844.1">
    <property type="nucleotide sequence ID" value="NC_013223.1"/>
</dbReference>
<dbReference type="GO" id="GO:0016757">
    <property type="term" value="F:glycosyltransferase activity"/>
    <property type="evidence" value="ECO:0007669"/>
    <property type="project" value="InterPro"/>
</dbReference>
<dbReference type="AlphaFoldDB" id="C8X060"/>
<dbReference type="eggNOG" id="COG0438">
    <property type="taxonomic scope" value="Bacteria"/>
</dbReference>
<dbReference type="HOGENOM" id="CLU_059315_0_0_7"/>
<sequence length="392" mass="43798">MSFSIVFTFVGYYLPGYKSGGPVRTIANMVEHLGDDFDFRIVTRDRDALDTEPYPDVKIDSWNTVGKAQVFYASQETLGLCGVARLLRETPHDVLYLNSFFSFGFTALPLLARRLGLAPKKPCVIAPRGEFSAGALALKAWKKKAYLRLTRAVGISSGLAWQASSQHEVDDIRYAIGNTANNIFIAPNLPSPLQNELQITSENNAIADDSYLRIIFLSRVSPKKNLDFALKVLGQVTVPVVFDIYGVIDDNAYWDKCSQLINTLPEQIKVFYHGVVNHKDVHELLSGYDLFFLPTHGENYGHAIYETLAAGVPPLISDQTPWRDLDEKGAGFVRRLADFDEFVSVINAYAYKTDDERTFFQKSAHDYALQVASGSEVLEQNRKLFQLAACGE</sequence>
<keyword evidence="4" id="KW-1185">Reference proteome</keyword>
<dbReference type="PANTHER" id="PTHR45947:SF3">
    <property type="entry name" value="SULFOQUINOVOSYL TRANSFERASE SQD2"/>
    <property type="match status" value="1"/>
</dbReference>
<keyword evidence="3" id="KW-0808">Transferase</keyword>